<dbReference type="OrthoDB" id="10542202at2759"/>
<feature type="region of interest" description="Disordered" evidence="1">
    <location>
        <begin position="1"/>
        <end position="31"/>
    </location>
</feature>
<dbReference type="AlphaFoldDB" id="A0A0D2ENL8"/>
<proteinExistence type="predicted"/>
<evidence type="ECO:0000313" key="2">
    <source>
        <dbReference type="EMBL" id="KIW57023.1"/>
    </source>
</evidence>
<sequence length="222" mass="24960">MNSKRKRHPEPLYRSASRSPKKPRRIRPKPSLLQASETITPMPDFTQFTARDISRTIRDAVSYSDISDINSRLRYNEAPGTFNSGIGPLRGNKGGQTEPSKWFHRRDVADYVAVYRAMGKAKGEIPFNKSIPQEADQMQTDERRRLLDQRFREGKSSGYFISQLMGLANQSGVSDRAMLGLLLQERAARETFINVFSDTIGVDDSGNLSVVDDNMAGDLEAD</sequence>
<evidence type="ECO:0000256" key="1">
    <source>
        <dbReference type="SAM" id="MobiDB-lite"/>
    </source>
</evidence>
<keyword evidence="3" id="KW-1185">Reference proteome</keyword>
<gene>
    <name evidence="2" type="ORF">PV05_05628</name>
</gene>
<accession>A0A0D2ENL8</accession>
<dbReference type="HOGENOM" id="CLU_1245384_0_0_1"/>
<dbReference type="Proteomes" id="UP000054342">
    <property type="component" value="Unassembled WGS sequence"/>
</dbReference>
<dbReference type="GeneID" id="25327536"/>
<dbReference type="RefSeq" id="XP_013317607.1">
    <property type="nucleotide sequence ID" value="XM_013462153.1"/>
</dbReference>
<organism evidence="2 3">
    <name type="scientific">Exophiala xenobiotica</name>
    <dbReference type="NCBI Taxonomy" id="348802"/>
    <lineage>
        <taxon>Eukaryota</taxon>
        <taxon>Fungi</taxon>
        <taxon>Dikarya</taxon>
        <taxon>Ascomycota</taxon>
        <taxon>Pezizomycotina</taxon>
        <taxon>Eurotiomycetes</taxon>
        <taxon>Chaetothyriomycetidae</taxon>
        <taxon>Chaetothyriales</taxon>
        <taxon>Herpotrichiellaceae</taxon>
        <taxon>Exophiala</taxon>
    </lineage>
</organism>
<feature type="compositionally biased region" description="Basic residues" evidence="1">
    <location>
        <begin position="19"/>
        <end position="28"/>
    </location>
</feature>
<evidence type="ECO:0000313" key="3">
    <source>
        <dbReference type="Proteomes" id="UP000054342"/>
    </source>
</evidence>
<reference evidence="2 3" key="1">
    <citation type="submission" date="2015-01" db="EMBL/GenBank/DDBJ databases">
        <title>The Genome Sequence of Exophiala xenobiotica CBS118157.</title>
        <authorList>
            <consortium name="The Broad Institute Genomics Platform"/>
            <person name="Cuomo C."/>
            <person name="de Hoog S."/>
            <person name="Gorbushina A."/>
            <person name="Stielow B."/>
            <person name="Teixiera M."/>
            <person name="Abouelleil A."/>
            <person name="Chapman S.B."/>
            <person name="Priest M."/>
            <person name="Young S.K."/>
            <person name="Wortman J."/>
            <person name="Nusbaum C."/>
            <person name="Birren B."/>
        </authorList>
    </citation>
    <scope>NUCLEOTIDE SEQUENCE [LARGE SCALE GENOMIC DNA]</scope>
    <source>
        <strain evidence="2 3">CBS 118157</strain>
    </source>
</reference>
<dbReference type="STRING" id="348802.A0A0D2ENL8"/>
<dbReference type="EMBL" id="KN847319">
    <property type="protein sequence ID" value="KIW57023.1"/>
    <property type="molecule type" value="Genomic_DNA"/>
</dbReference>
<name>A0A0D2ENL8_9EURO</name>
<protein>
    <submittedName>
        <fullName evidence="2">Uncharacterized protein</fullName>
    </submittedName>
</protein>